<sequence>MSEGVVEPLFQLLVHKVTIAKFDLLRDLAKKKALPDCPEDSEGYVQTVTFAPSDALASRNKRFLRRSRRLGCTHNNHIKRRAKRGYVRFFFNWTDHNILRVGSRLVLKVEMRFLRRLIHIDSEPNRGASPGSLQCDVFEYLTGKSCSRSSWLTTGPLQQGPSIMSVASVREDVFGYVGSTVRKNHLFIQRAGSFKEANSSFIALEDMDTDVAIMLIEWIQEDRLPDSAELNWTRCMRVLMAADKFQVHTLVHYCICHLRRLLTQGSVTFDEIIVVRKMLQQCTGTNTTKLARDCEAYVAARAASDPSKMWSILDCGSIEIRKTCCKGNSTAT</sequence>
<dbReference type="AlphaFoldDB" id="U6GJG0"/>
<dbReference type="VEuPathDB" id="ToxoDB:EAH_00010940"/>
<evidence type="ECO:0000313" key="1">
    <source>
        <dbReference type="EMBL" id="CDI79433.1"/>
    </source>
</evidence>
<protein>
    <submittedName>
        <fullName evidence="1">BTB/POZ domain-containing protein, putative</fullName>
    </submittedName>
</protein>
<dbReference type="OMA" id="NWTEHNI"/>
<dbReference type="InterPro" id="IPR011333">
    <property type="entry name" value="SKP1/BTB/POZ_sf"/>
</dbReference>
<reference evidence="1" key="1">
    <citation type="submission" date="2013-10" db="EMBL/GenBank/DDBJ databases">
        <title>Genomic analysis of the causative agents of coccidiosis in chickens.</title>
        <authorList>
            <person name="Reid A.J."/>
            <person name="Blake D."/>
            <person name="Billington K."/>
            <person name="Browne H."/>
            <person name="Dunn M."/>
            <person name="Hung S."/>
            <person name="Kawahara F."/>
            <person name="Miranda-Saavedra D."/>
            <person name="Mourier T."/>
            <person name="Nagra H."/>
            <person name="Otto T.D."/>
            <person name="Rawlings N."/>
            <person name="Sanchez A."/>
            <person name="Sanders M."/>
            <person name="Subramaniam C."/>
            <person name="Tay Y."/>
            <person name="Dear P."/>
            <person name="Doerig C."/>
            <person name="Gruber A."/>
            <person name="Parkinson J."/>
            <person name="Shirley M."/>
            <person name="Wan K.L."/>
            <person name="Berriman M."/>
            <person name="Tomley F."/>
            <person name="Pain A."/>
        </authorList>
    </citation>
    <scope>NUCLEOTIDE SEQUENCE [LARGE SCALE GENOMIC DNA]</scope>
    <source>
        <strain evidence="1">Houghton</strain>
    </source>
</reference>
<organism evidence="1 2">
    <name type="scientific">Eimeria acervulina</name>
    <name type="common">Coccidian parasite</name>
    <dbReference type="NCBI Taxonomy" id="5801"/>
    <lineage>
        <taxon>Eukaryota</taxon>
        <taxon>Sar</taxon>
        <taxon>Alveolata</taxon>
        <taxon>Apicomplexa</taxon>
        <taxon>Conoidasida</taxon>
        <taxon>Coccidia</taxon>
        <taxon>Eucoccidiorida</taxon>
        <taxon>Eimeriorina</taxon>
        <taxon>Eimeriidae</taxon>
        <taxon>Eimeria</taxon>
    </lineage>
</organism>
<gene>
    <name evidence="1" type="ORF">EAH_00010940</name>
</gene>
<proteinExistence type="predicted"/>
<dbReference type="Gene3D" id="3.30.710.10">
    <property type="entry name" value="Potassium Channel Kv1.1, Chain A"/>
    <property type="match status" value="1"/>
</dbReference>
<reference evidence="1" key="2">
    <citation type="submission" date="2013-10" db="EMBL/GenBank/DDBJ databases">
        <authorList>
            <person name="Aslett M."/>
        </authorList>
    </citation>
    <scope>NUCLEOTIDE SEQUENCE [LARGE SCALE GENOMIC DNA]</scope>
    <source>
        <strain evidence="1">Houghton</strain>
    </source>
</reference>
<dbReference type="RefSeq" id="XP_013250464.1">
    <property type="nucleotide sequence ID" value="XM_013395010.1"/>
</dbReference>
<evidence type="ECO:0000313" key="2">
    <source>
        <dbReference type="Proteomes" id="UP000018050"/>
    </source>
</evidence>
<dbReference type="SUPFAM" id="SSF54695">
    <property type="entry name" value="POZ domain"/>
    <property type="match status" value="1"/>
</dbReference>
<name>U6GJG0_EIMAC</name>
<dbReference type="OrthoDB" id="6359816at2759"/>
<dbReference type="Proteomes" id="UP000018050">
    <property type="component" value="Unassembled WGS sequence"/>
</dbReference>
<keyword evidence="2" id="KW-1185">Reference proteome</keyword>
<dbReference type="GeneID" id="25269164"/>
<dbReference type="EMBL" id="HG671023">
    <property type="protein sequence ID" value="CDI79433.1"/>
    <property type="molecule type" value="Genomic_DNA"/>
</dbReference>
<accession>U6GJG0</accession>